<feature type="compositionally biased region" description="Polar residues" evidence="1">
    <location>
        <begin position="592"/>
        <end position="601"/>
    </location>
</feature>
<feature type="compositionally biased region" description="Pro residues" evidence="1">
    <location>
        <begin position="570"/>
        <end position="583"/>
    </location>
</feature>
<dbReference type="Proteomes" id="UP001652583">
    <property type="component" value="Chromosome A2"/>
</dbReference>
<evidence type="ECO:0000313" key="3">
    <source>
        <dbReference type="RefSeq" id="XP_053074089.1"/>
    </source>
</evidence>
<feature type="region of interest" description="Disordered" evidence="1">
    <location>
        <begin position="769"/>
        <end position="793"/>
    </location>
</feature>
<evidence type="ECO:0000256" key="1">
    <source>
        <dbReference type="SAM" id="MobiDB-lite"/>
    </source>
</evidence>
<dbReference type="RefSeq" id="XP_053074089.1">
    <property type="nucleotide sequence ID" value="XM_053218114.1"/>
</dbReference>
<feature type="region of interest" description="Disordered" evidence="1">
    <location>
        <begin position="259"/>
        <end position="299"/>
    </location>
</feature>
<gene>
    <name evidence="3" type="primary">LOC106973899</name>
</gene>
<feature type="compositionally biased region" description="Basic and acidic residues" evidence="1">
    <location>
        <begin position="391"/>
        <end position="408"/>
    </location>
</feature>
<sequence>MQLQASHVYVKHVPGQDCKQAYADTSPSHCHPPQPGNPYRRRARVSVRLGWVRALAQMSGPCIIELRSLCLLLIPGPPFSTLQQQRRGGRGRLPWLPNPMEQAAAPGGRGLPCSQKQALALYQHLFRCPAGLGPLQAALQQVQESRACPSGLELPTVLLEMERSRRAQEQLLWDLELLTGAGLGLFWPPRAQFCGLRDPAQCAWSQRSKPRGRMGRGPEQPNSWSSRPCPLPQAGDSLSQNHQLPEGGLAVVPSSALDLGEAGSHRDPRRASPALPAESTPGTRTPWPGGQTRAGGGCLQELNPTTSFGDPGSSEFKNLAQRAERRQAGPTTQRPCQQPSVNVGGRKLTQGAPRLWGLPSRGLPEPQVPLEGLGWSLGRERAELQKLLRIEIPQRQREGDPQEQKEESPQGQRGEAPQGESKEVPSRHREKTHQGQSAEATQALREEVSEYPRCEAPQSERRESPQGQRGNSPKCQRTEVLQEPQDPEMKTFQTSPGPNGEVAEGEVPTQPPEEGGSLGISRVLCRSLGEQMPQQRGRESPGSGERAAQRRESAPGAGEQRASGEWVRTPLPPPRPPTRPLLPSPGAETLEAPSTGSSGQQERPAAPRGHPGLVPDPHGLQDREESPGPAEQVPGAGGEPRGDAEAPKASKAAWPWPPGREKASAGVSAVQQETALQRLLELHRAARRRRRQDREQQRLRVLECLRIARNRHCRVHPLGPPPSPAQLQPQEDAAGQRRALRQQLQQVHRERTRRLRALGARNTQNFQQLLWPRTEDTLPGEEPSPFAAPSSHC</sequence>
<feature type="region of interest" description="Disordered" evidence="1">
    <location>
        <begin position="715"/>
        <end position="734"/>
    </location>
</feature>
<proteinExistence type="predicted"/>
<organism evidence="2 3">
    <name type="scientific">Acinonyx jubatus</name>
    <name type="common">Cheetah</name>
    <dbReference type="NCBI Taxonomy" id="32536"/>
    <lineage>
        <taxon>Eukaryota</taxon>
        <taxon>Metazoa</taxon>
        <taxon>Chordata</taxon>
        <taxon>Craniata</taxon>
        <taxon>Vertebrata</taxon>
        <taxon>Euteleostomi</taxon>
        <taxon>Mammalia</taxon>
        <taxon>Eutheria</taxon>
        <taxon>Laurasiatheria</taxon>
        <taxon>Carnivora</taxon>
        <taxon>Feliformia</taxon>
        <taxon>Felidae</taxon>
        <taxon>Felinae</taxon>
        <taxon>Acinonyx</taxon>
    </lineage>
</organism>
<dbReference type="GeneID" id="106973899"/>
<feature type="region of interest" description="Disordered" evidence="1">
    <location>
        <begin position="391"/>
        <end position="669"/>
    </location>
</feature>
<feature type="compositionally biased region" description="Basic and acidic residues" evidence="1">
    <location>
        <begin position="444"/>
        <end position="464"/>
    </location>
</feature>
<feature type="compositionally biased region" description="Polar residues" evidence="1">
    <location>
        <begin position="465"/>
        <end position="475"/>
    </location>
</feature>
<feature type="region of interest" description="Disordered" evidence="1">
    <location>
        <begin position="320"/>
        <end position="366"/>
    </location>
</feature>
<feature type="compositionally biased region" description="Polar residues" evidence="1">
    <location>
        <begin position="329"/>
        <end position="341"/>
    </location>
</feature>
<accession>A0ABM3PQY8</accession>
<name>A0ABM3PQY8_ACIJB</name>
<feature type="region of interest" description="Disordered" evidence="1">
    <location>
        <begin position="205"/>
        <end position="246"/>
    </location>
</feature>
<keyword evidence="2" id="KW-1185">Reference proteome</keyword>
<evidence type="ECO:0000313" key="2">
    <source>
        <dbReference type="Proteomes" id="UP001652583"/>
    </source>
</evidence>
<protein>
    <submittedName>
        <fullName evidence="3">Collagen alpha-1(I) chain-like isoform X1</fullName>
    </submittedName>
</protein>
<reference evidence="3" key="1">
    <citation type="submission" date="2025-08" db="UniProtKB">
        <authorList>
            <consortium name="RefSeq"/>
        </authorList>
    </citation>
    <scope>IDENTIFICATION</scope>
    <source>
        <tissue evidence="3">Blood</tissue>
    </source>
</reference>